<accession>A0A0K2T3U1</accession>
<proteinExistence type="predicted"/>
<evidence type="ECO:0000313" key="2">
    <source>
        <dbReference type="EMBL" id="CDW20445.1"/>
    </source>
</evidence>
<reference evidence="2" key="1">
    <citation type="submission" date="2014-05" db="EMBL/GenBank/DDBJ databases">
        <authorList>
            <person name="Chronopoulou M."/>
        </authorList>
    </citation>
    <scope>NUCLEOTIDE SEQUENCE</scope>
    <source>
        <tissue evidence="2">Whole organism</tissue>
    </source>
</reference>
<name>A0A0K2T3U1_LEPSM</name>
<keyword evidence="1" id="KW-1133">Transmembrane helix</keyword>
<organism evidence="2">
    <name type="scientific">Lepeophtheirus salmonis</name>
    <name type="common">Salmon louse</name>
    <name type="synonym">Caligus salmonis</name>
    <dbReference type="NCBI Taxonomy" id="72036"/>
    <lineage>
        <taxon>Eukaryota</taxon>
        <taxon>Metazoa</taxon>
        <taxon>Ecdysozoa</taxon>
        <taxon>Arthropoda</taxon>
        <taxon>Crustacea</taxon>
        <taxon>Multicrustacea</taxon>
        <taxon>Hexanauplia</taxon>
        <taxon>Copepoda</taxon>
        <taxon>Siphonostomatoida</taxon>
        <taxon>Caligidae</taxon>
        <taxon>Lepeophtheirus</taxon>
    </lineage>
</organism>
<evidence type="ECO:0000256" key="1">
    <source>
        <dbReference type="SAM" id="Phobius"/>
    </source>
</evidence>
<keyword evidence="1" id="KW-0472">Membrane</keyword>
<keyword evidence="1" id="KW-0812">Transmembrane</keyword>
<protein>
    <submittedName>
        <fullName evidence="2">Uncharacterized protein</fullName>
    </submittedName>
</protein>
<sequence length="39" mass="4404">MLSVLSNFCSCFMLSVLSNFCSCFSLFLLSAENRKCKVM</sequence>
<feature type="transmembrane region" description="Helical" evidence="1">
    <location>
        <begin position="12"/>
        <end position="31"/>
    </location>
</feature>
<dbReference type="AlphaFoldDB" id="A0A0K2T3U1"/>
<dbReference type="EMBL" id="HACA01003084">
    <property type="protein sequence ID" value="CDW20445.1"/>
    <property type="molecule type" value="Transcribed_RNA"/>
</dbReference>